<proteinExistence type="predicted"/>
<dbReference type="Proteomes" id="UP000823775">
    <property type="component" value="Unassembled WGS sequence"/>
</dbReference>
<evidence type="ECO:0000313" key="1">
    <source>
        <dbReference type="EMBL" id="MCD9559327.1"/>
    </source>
</evidence>
<reference evidence="1 2" key="1">
    <citation type="journal article" date="2021" name="BMC Genomics">
        <title>Datura genome reveals duplications of psychoactive alkaloid biosynthetic genes and high mutation rate following tissue culture.</title>
        <authorList>
            <person name="Rajewski A."/>
            <person name="Carter-House D."/>
            <person name="Stajich J."/>
            <person name="Litt A."/>
        </authorList>
    </citation>
    <scope>NUCLEOTIDE SEQUENCE [LARGE SCALE GENOMIC DNA]</scope>
    <source>
        <strain evidence="1">AR-01</strain>
    </source>
</reference>
<gene>
    <name evidence="1" type="ORF">HAX54_017227</name>
</gene>
<dbReference type="EMBL" id="JACEIK010002132">
    <property type="protein sequence ID" value="MCD9559327.1"/>
    <property type="molecule type" value="Genomic_DNA"/>
</dbReference>
<keyword evidence="2" id="KW-1185">Reference proteome</keyword>
<evidence type="ECO:0000313" key="2">
    <source>
        <dbReference type="Proteomes" id="UP000823775"/>
    </source>
</evidence>
<organism evidence="1 2">
    <name type="scientific">Datura stramonium</name>
    <name type="common">Jimsonweed</name>
    <name type="synonym">Common thornapple</name>
    <dbReference type="NCBI Taxonomy" id="4076"/>
    <lineage>
        <taxon>Eukaryota</taxon>
        <taxon>Viridiplantae</taxon>
        <taxon>Streptophyta</taxon>
        <taxon>Embryophyta</taxon>
        <taxon>Tracheophyta</taxon>
        <taxon>Spermatophyta</taxon>
        <taxon>Magnoliopsida</taxon>
        <taxon>eudicotyledons</taxon>
        <taxon>Gunneridae</taxon>
        <taxon>Pentapetalae</taxon>
        <taxon>asterids</taxon>
        <taxon>lamiids</taxon>
        <taxon>Solanales</taxon>
        <taxon>Solanaceae</taxon>
        <taxon>Solanoideae</taxon>
        <taxon>Datureae</taxon>
        <taxon>Datura</taxon>
    </lineage>
</organism>
<accession>A0ABS8UKA2</accession>
<sequence length="196" mass="21942">MEQKEIRTEAAMILSFVSNKGISRTGDLMSEMQFDEIGLLRKLYHDLQTDLNRRSAFTGSLKSICTTASLGKLQVSIRGDELGEVCFDDFFRLDGSRAFHEGHVIQVSSRSLEMHAMSALSSATSETPSYQNAASDCTPIRWKSNNRRTLGGSTSTRTSFKLVPPLQIPSSILISHHQLFFSTTDLSLNNLRRLHR</sequence>
<name>A0ABS8UKA2_DATST</name>
<comment type="caution">
    <text evidence="1">The sequence shown here is derived from an EMBL/GenBank/DDBJ whole genome shotgun (WGS) entry which is preliminary data.</text>
</comment>
<protein>
    <submittedName>
        <fullName evidence="1">Uncharacterized protein</fullName>
    </submittedName>
</protein>